<dbReference type="SUPFAM" id="SSF51735">
    <property type="entry name" value="NAD(P)-binding Rossmann-fold domains"/>
    <property type="match status" value="1"/>
</dbReference>
<dbReference type="PRINTS" id="PR00080">
    <property type="entry name" value="SDRFAMILY"/>
</dbReference>
<dbReference type="Gene3D" id="3.40.50.720">
    <property type="entry name" value="NAD(P)-binding Rossmann-like Domain"/>
    <property type="match status" value="1"/>
</dbReference>
<dbReference type="OrthoDB" id="9803333at2"/>
<proteinExistence type="inferred from homology"/>
<dbReference type="FunFam" id="3.40.50.720:FF:000084">
    <property type="entry name" value="Short-chain dehydrogenase reductase"/>
    <property type="match status" value="1"/>
</dbReference>
<dbReference type="RefSeq" id="WP_145432537.1">
    <property type="nucleotide sequence ID" value="NZ_CP036339.1"/>
</dbReference>
<sequence>MRLQNKSILVTGSTTGIGEAIARRAIAEGARVIVHGRDEERGRALVAEFPGQATLAIADLADPAAAPQLVDAALKAYGQLDAIVNNAAWVVRSELKNTDAAMFDKVMAINVRAPMLLVQAAYPHLKQTRGCVLNIGSINAYTGEGNLLAYSVSKGALMTLSRNLADYLCYDQIRVNHFNVGWVLTPNEYETKIKDGLPKNWPDELEPQFAPSGRIMKPEEIAAASVYWLSDESRPISGSVVELEQYPIIGRNPTKRGD</sequence>
<gene>
    <name evidence="2" type="ORF">I41_22230</name>
</gene>
<comment type="similarity">
    <text evidence="1">Belongs to the short-chain dehydrogenases/reductases (SDR) family.</text>
</comment>
<dbReference type="InterPro" id="IPR036291">
    <property type="entry name" value="NAD(P)-bd_dom_sf"/>
</dbReference>
<dbReference type="GO" id="GO:0016491">
    <property type="term" value="F:oxidoreductase activity"/>
    <property type="evidence" value="ECO:0007669"/>
    <property type="project" value="UniProtKB-KW"/>
</dbReference>
<evidence type="ECO:0000313" key="3">
    <source>
        <dbReference type="Proteomes" id="UP000317909"/>
    </source>
</evidence>
<dbReference type="PANTHER" id="PTHR43975">
    <property type="entry name" value="ZGC:101858"/>
    <property type="match status" value="1"/>
</dbReference>
<evidence type="ECO:0000256" key="1">
    <source>
        <dbReference type="ARBA" id="ARBA00006484"/>
    </source>
</evidence>
<dbReference type="Pfam" id="PF13561">
    <property type="entry name" value="adh_short_C2"/>
    <property type="match status" value="1"/>
</dbReference>
<reference evidence="2 3" key="1">
    <citation type="submission" date="2019-02" db="EMBL/GenBank/DDBJ databases">
        <title>Deep-cultivation of Planctomycetes and their phenomic and genomic characterization uncovers novel biology.</title>
        <authorList>
            <person name="Wiegand S."/>
            <person name="Jogler M."/>
            <person name="Boedeker C."/>
            <person name="Pinto D."/>
            <person name="Vollmers J."/>
            <person name="Rivas-Marin E."/>
            <person name="Kohn T."/>
            <person name="Peeters S.H."/>
            <person name="Heuer A."/>
            <person name="Rast P."/>
            <person name="Oberbeckmann S."/>
            <person name="Bunk B."/>
            <person name="Jeske O."/>
            <person name="Meyerdierks A."/>
            <person name="Storesund J.E."/>
            <person name="Kallscheuer N."/>
            <person name="Luecker S."/>
            <person name="Lage O.M."/>
            <person name="Pohl T."/>
            <person name="Merkel B.J."/>
            <person name="Hornburger P."/>
            <person name="Mueller R.-W."/>
            <person name="Bruemmer F."/>
            <person name="Labrenz M."/>
            <person name="Spormann A.M."/>
            <person name="Op den Camp H."/>
            <person name="Overmann J."/>
            <person name="Amann R."/>
            <person name="Jetten M.S.M."/>
            <person name="Mascher T."/>
            <person name="Medema M.H."/>
            <person name="Devos D.P."/>
            <person name="Kaster A.-K."/>
            <person name="Ovreas L."/>
            <person name="Rohde M."/>
            <person name="Galperin M.Y."/>
            <person name="Jogler C."/>
        </authorList>
    </citation>
    <scope>NUCLEOTIDE SEQUENCE [LARGE SCALE GENOMIC DNA]</scope>
    <source>
        <strain evidence="2 3">I41</strain>
    </source>
</reference>
<dbReference type="PRINTS" id="PR00081">
    <property type="entry name" value="GDHRDH"/>
</dbReference>
<keyword evidence="2" id="KW-0560">Oxidoreductase</keyword>
<accession>A0A517TXD8</accession>
<dbReference type="AlphaFoldDB" id="A0A517TXD8"/>
<keyword evidence="3" id="KW-1185">Reference proteome</keyword>
<dbReference type="EC" id="1.1.1.51" evidence="2"/>
<dbReference type="KEGG" id="llh:I41_22230"/>
<organism evidence="2 3">
    <name type="scientific">Lacipirellula limnantheis</name>
    <dbReference type="NCBI Taxonomy" id="2528024"/>
    <lineage>
        <taxon>Bacteria</taxon>
        <taxon>Pseudomonadati</taxon>
        <taxon>Planctomycetota</taxon>
        <taxon>Planctomycetia</taxon>
        <taxon>Pirellulales</taxon>
        <taxon>Lacipirellulaceae</taxon>
        <taxon>Lacipirellula</taxon>
    </lineage>
</organism>
<dbReference type="InterPro" id="IPR002347">
    <property type="entry name" value="SDR_fam"/>
</dbReference>
<dbReference type="EMBL" id="CP036339">
    <property type="protein sequence ID" value="QDT73034.1"/>
    <property type="molecule type" value="Genomic_DNA"/>
</dbReference>
<dbReference type="Proteomes" id="UP000317909">
    <property type="component" value="Chromosome"/>
</dbReference>
<dbReference type="CDD" id="cd05233">
    <property type="entry name" value="SDR_c"/>
    <property type="match status" value="1"/>
</dbReference>
<dbReference type="PROSITE" id="PS00061">
    <property type="entry name" value="ADH_SHORT"/>
    <property type="match status" value="1"/>
</dbReference>
<protein>
    <submittedName>
        <fullName evidence="2">3-beta-hydroxysteroid dehydrogenase</fullName>
        <ecNumber evidence="2">1.1.1.51</ecNumber>
    </submittedName>
</protein>
<dbReference type="PANTHER" id="PTHR43975:SF2">
    <property type="entry name" value="EG:BACR7A4.14 PROTEIN-RELATED"/>
    <property type="match status" value="1"/>
</dbReference>
<dbReference type="InterPro" id="IPR020904">
    <property type="entry name" value="Sc_DH/Rdtase_CS"/>
</dbReference>
<name>A0A517TXD8_9BACT</name>
<evidence type="ECO:0000313" key="2">
    <source>
        <dbReference type="EMBL" id="QDT73034.1"/>
    </source>
</evidence>